<proteinExistence type="predicted"/>
<reference evidence="1" key="1">
    <citation type="journal article" date="2023" name="IScience">
        <title>Live-bearing cockroach genome reveals convergent evolutionary mechanisms linked to viviparity in insects and beyond.</title>
        <authorList>
            <person name="Fouks B."/>
            <person name="Harrison M.C."/>
            <person name="Mikhailova A.A."/>
            <person name="Marchal E."/>
            <person name="English S."/>
            <person name="Carruthers M."/>
            <person name="Jennings E.C."/>
            <person name="Chiamaka E.L."/>
            <person name="Frigard R.A."/>
            <person name="Pippel M."/>
            <person name="Attardo G.M."/>
            <person name="Benoit J.B."/>
            <person name="Bornberg-Bauer E."/>
            <person name="Tobe S.S."/>
        </authorList>
    </citation>
    <scope>NUCLEOTIDE SEQUENCE</scope>
    <source>
        <strain evidence="1">Stay&amp;Tobe</strain>
    </source>
</reference>
<organism evidence="1 2">
    <name type="scientific">Diploptera punctata</name>
    <name type="common">Pacific beetle cockroach</name>
    <dbReference type="NCBI Taxonomy" id="6984"/>
    <lineage>
        <taxon>Eukaryota</taxon>
        <taxon>Metazoa</taxon>
        <taxon>Ecdysozoa</taxon>
        <taxon>Arthropoda</taxon>
        <taxon>Hexapoda</taxon>
        <taxon>Insecta</taxon>
        <taxon>Pterygota</taxon>
        <taxon>Neoptera</taxon>
        <taxon>Polyneoptera</taxon>
        <taxon>Dictyoptera</taxon>
        <taxon>Blattodea</taxon>
        <taxon>Blaberoidea</taxon>
        <taxon>Blaberidae</taxon>
        <taxon>Diplopterinae</taxon>
        <taxon>Diploptera</taxon>
    </lineage>
</organism>
<dbReference type="AlphaFoldDB" id="A0AAD8ELN6"/>
<name>A0AAD8ELN6_DIPPU</name>
<keyword evidence="2" id="KW-1185">Reference proteome</keyword>
<dbReference type="EMBL" id="JASPKZ010002635">
    <property type="protein sequence ID" value="KAJ9595285.1"/>
    <property type="molecule type" value="Genomic_DNA"/>
</dbReference>
<feature type="non-terminal residue" evidence="1">
    <location>
        <position position="88"/>
    </location>
</feature>
<evidence type="ECO:0000313" key="1">
    <source>
        <dbReference type="EMBL" id="KAJ9595285.1"/>
    </source>
</evidence>
<dbReference type="Proteomes" id="UP001233999">
    <property type="component" value="Unassembled WGS sequence"/>
</dbReference>
<protein>
    <submittedName>
        <fullName evidence="1">Uncharacterized protein</fullName>
    </submittedName>
</protein>
<reference evidence="1" key="2">
    <citation type="submission" date="2023-05" db="EMBL/GenBank/DDBJ databases">
        <authorList>
            <person name="Fouks B."/>
        </authorList>
    </citation>
    <scope>NUCLEOTIDE SEQUENCE</scope>
    <source>
        <strain evidence="1">Stay&amp;Tobe</strain>
        <tissue evidence="1">Testes</tissue>
    </source>
</reference>
<accession>A0AAD8ELN6</accession>
<sequence length="88" mass="10067">WSKVSNNLKKRHYEVVGSHFVDENNAMVHQRNRDVSPSTAEGIFSGERFQLQYDDVEPVSCDSHDPESFNTMITGRKACIPPIFNELL</sequence>
<gene>
    <name evidence="1" type="ORF">L9F63_027330</name>
</gene>
<feature type="non-terminal residue" evidence="1">
    <location>
        <position position="1"/>
    </location>
</feature>
<evidence type="ECO:0000313" key="2">
    <source>
        <dbReference type="Proteomes" id="UP001233999"/>
    </source>
</evidence>
<comment type="caution">
    <text evidence="1">The sequence shown here is derived from an EMBL/GenBank/DDBJ whole genome shotgun (WGS) entry which is preliminary data.</text>
</comment>